<dbReference type="GO" id="GO:0004386">
    <property type="term" value="F:helicase activity"/>
    <property type="evidence" value="ECO:0007669"/>
    <property type="project" value="UniProtKB-KW"/>
</dbReference>
<keyword evidence="1" id="KW-0547">Nucleotide-binding</keyword>
<name>A0A6J4PM95_9CYAN</name>
<keyword evidence="1" id="KW-0067">ATP-binding</keyword>
<protein>
    <submittedName>
        <fullName evidence="1">DNA/RNA helicases, SNF2 family</fullName>
    </submittedName>
</protein>
<dbReference type="AlphaFoldDB" id="A0A6J4PM95"/>
<gene>
    <name evidence="1" type="ORF">AVDCRST_MAG84-6785</name>
</gene>
<evidence type="ECO:0000313" key="1">
    <source>
        <dbReference type="EMBL" id="CAA9414780.1"/>
    </source>
</evidence>
<keyword evidence="1" id="KW-0347">Helicase</keyword>
<dbReference type="EMBL" id="CADCTZ010001750">
    <property type="protein sequence ID" value="CAA9414780.1"/>
    <property type="molecule type" value="Genomic_DNA"/>
</dbReference>
<proteinExistence type="predicted"/>
<organism evidence="1">
    <name type="scientific">uncultured Microcoleus sp</name>
    <dbReference type="NCBI Taxonomy" id="259945"/>
    <lineage>
        <taxon>Bacteria</taxon>
        <taxon>Bacillati</taxon>
        <taxon>Cyanobacteriota</taxon>
        <taxon>Cyanophyceae</taxon>
        <taxon>Oscillatoriophycideae</taxon>
        <taxon>Oscillatoriales</taxon>
        <taxon>Microcoleaceae</taxon>
        <taxon>Microcoleus</taxon>
        <taxon>environmental samples</taxon>
    </lineage>
</organism>
<reference evidence="1" key="1">
    <citation type="submission" date="2020-02" db="EMBL/GenBank/DDBJ databases">
        <authorList>
            <person name="Meier V. D."/>
        </authorList>
    </citation>
    <scope>NUCLEOTIDE SEQUENCE</scope>
    <source>
        <strain evidence="1">AVDCRST_MAG84</strain>
    </source>
</reference>
<accession>A0A6J4PM95</accession>
<sequence>MLSQAVLAGIRHPHITLESVGFIVISGRPPVKSEDEG</sequence>
<keyword evidence="1" id="KW-0378">Hydrolase</keyword>